<feature type="region of interest" description="Disordered" evidence="1">
    <location>
        <begin position="168"/>
        <end position="193"/>
    </location>
</feature>
<dbReference type="EMBL" id="JACHFZ010000005">
    <property type="protein sequence ID" value="MBB5292952.1"/>
    <property type="molecule type" value="Genomic_DNA"/>
</dbReference>
<feature type="compositionally biased region" description="Low complexity" evidence="1">
    <location>
        <begin position="73"/>
        <end position="86"/>
    </location>
</feature>
<feature type="compositionally biased region" description="Basic and acidic residues" evidence="1">
    <location>
        <begin position="87"/>
        <end position="96"/>
    </location>
</feature>
<sequence>MLIPVLLTALAAASVASPEGPDQDGVVTTAPATPPVLAGAQAPVAPEVAAGAGAQSATPHGLSTDQQIAQWLAARSPDPMPAADSSPWRDDRKPHGEFSVGIGTGGYRDYAAVVSLPVGESGRLDISIRQSENDPYRHRYGYGGGYDPYFADSGYAFPGQAAPGAAIGYERHLSRADGPPWVQPSPRSQQPAK</sequence>
<protein>
    <submittedName>
        <fullName evidence="3">Uncharacterized protein</fullName>
    </submittedName>
</protein>
<feature type="chain" id="PRO_5030779350" evidence="2">
    <location>
        <begin position="17"/>
        <end position="193"/>
    </location>
</feature>
<keyword evidence="2" id="KW-0732">Signal</keyword>
<dbReference type="AlphaFoldDB" id="A0A7W8I1S5"/>
<feature type="compositionally biased region" description="Low complexity" evidence="1">
    <location>
        <begin position="38"/>
        <end position="57"/>
    </location>
</feature>
<gene>
    <name evidence="3" type="ORF">HNQ67_002489</name>
</gene>
<keyword evidence="4" id="KW-1185">Reference proteome</keyword>
<organism evidence="3 4">
    <name type="scientific">Brevundimonas basaltis</name>
    <dbReference type="NCBI Taxonomy" id="472166"/>
    <lineage>
        <taxon>Bacteria</taxon>
        <taxon>Pseudomonadati</taxon>
        <taxon>Pseudomonadota</taxon>
        <taxon>Alphaproteobacteria</taxon>
        <taxon>Caulobacterales</taxon>
        <taxon>Caulobacteraceae</taxon>
        <taxon>Brevundimonas</taxon>
    </lineage>
</organism>
<evidence type="ECO:0000256" key="2">
    <source>
        <dbReference type="SAM" id="SignalP"/>
    </source>
</evidence>
<reference evidence="3 4" key="1">
    <citation type="submission" date="2020-08" db="EMBL/GenBank/DDBJ databases">
        <title>Genomic Encyclopedia of Type Strains, Phase IV (KMG-IV): sequencing the most valuable type-strain genomes for metagenomic binning, comparative biology and taxonomic classification.</title>
        <authorList>
            <person name="Goeker M."/>
        </authorList>
    </citation>
    <scope>NUCLEOTIDE SEQUENCE [LARGE SCALE GENOMIC DNA]</scope>
    <source>
        <strain evidence="3 4">DSM 25335</strain>
    </source>
</reference>
<dbReference type="Proteomes" id="UP000566663">
    <property type="component" value="Unassembled WGS sequence"/>
</dbReference>
<feature type="signal peptide" evidence="2">
    <location>
        <begin position="1"/>
        <end position="16"/>
    </location>
</feature>
<accession>A0A7W8I1S5</accession>
<proteinExistence type="predicted"/>
<evidence type="ECO:0000256" key="1">
    <source>
        <dbReference type="SAM" id="MobiDB-lite"/>
    </source>
</evidence>
<feature type="region of interest" description="Disordered" evidence="1">
    <location>
        <begin position="16"/>
        <end position="101"/>
    </location>
</feature>
<comment type="caution">
    <text evidence="3">The sequence shown here is derived from an EMBL/GenBank/DDBJ whole genome shotgun (WGS) entry which is preliminary data.</text>
</comment>
<evidence type="ECO:0000313" key="3">
    <source>
        <dbReference type="EMBL" id="MBB5292952.1"/>
    </source>
</evidence>
<name>A0A7W8I1S5_9CAUL</name>
<evidence type="ECO:0000313" key="4">
    <source>
        <dbReference type="Proteomes" id="UP000566663"/>
    </source>
</evidence>
<dbReference type="RefSeq" id="WP_183255874.1">
    <property type="nucleotide sequence ID" value="NZ_BAAAFF010000001.1"/>
</dbReference>